<comment type="caution">
    <text evidence="7">The sequence shown here is derived from an EMBL/GenBank/DDBJ whole genome shotgun (WGS) entry which is preliminary data.</text>
</comment>
<reference evidence="7 8" key="1">
    <citation type="journal article" date="2024" name="G3 (Bethesda)">
        <title>Genome assembly of Hibiscus sabdariffa L. provides insights into metabolisms of medicinal natural products.</title>
        <authorList>
            <person name="Kim T."/>
        </authorList>
    </citation>
    <scope>NUCLEOTIDE SEQUENCE [LARGE SCALE GENOMIC DNA]</scope>
    <source>
        <strain evidence="7">TK-2024</strain>
        <tissue evidence="7">Old leaves</tissue>
    </source>
</reference>
<dbReference type="Pfam" id="PF02365">
    <property type="entry name" value="NAM"/>
    <property type="match status" value="1"/>
</dbReference>
<protein>
    <recommendedName>
        <fullName evidence="6">NAC domain-containing protein</fullName>
    </recommendedName>
</protein>
<dbReference type="EMBL" id="JBBPBM010000011">
    <property type="protein sequence ID" value="KAK8564017.1"/>
    <property type="molecule type" value="Genomic_DNA"/>
</dbReference>
<evidence type="ECO:0000313" key="7">
    <source>
        <dbReference type="EMBL" id="KAK8564017.1"/>
    </source>
</evidence>
<evidence type="ECO:0000256" key="4">
    <source>
        <dbReference type="ARBA" id="ARBA00023242"/>
    </source>
</evidence>
<keyword evidence="8" id="KW-1185">Reference proteome</keyword>
<evidence type="ECO:0000259" key="6">
    <source>
        <dbReference type="PROSITE" id="PS51005"/>
    </source>
</evidence>
<keyword evidence="2" id="KW-0238">DNA-binding</keyword>
<dbReference type="PANTHER" id="PTHR31744:SF93">
    <property type="entry name" value="NAC DOMAIN-CONTAINING PROTEIN"/>
    <property type="match status" value="1"/>
</dbReference>
<proteinExistence type="predicted"/>
<organism evidence="7 8">
    <name type="scientific">Hibiscus sabdariffa</name>
    <name type="common">roselle</name>
    <dbReference type="NCBI Taxonomy" id="183260"/>
    <lineage>
        <taxon>Eukaryota</taxon>
        <taxon>Viridiplantae</taxon>
        <taxon>Streptophyta</taxon>
        <taxon>Embryophyta</taxon>
        <taxon>Tracheophyta</taxon>
        <taxon>Spermatophyta</taxon>
        <taxon>Magnoliopsida</taxon>
        <taxon>eudicotyledons</taxon>
        <taxon>Gunneridae</taxon>
        <taxon>Pentapetalae</taxon>
        <taxon>rosids</taxon>
        <taxon>malvids</taxon>
        <taxon>Malvales</taxon>
        <taxon>Malvaceae</taxon>
        <taxon>Malvoideae</taxon>
        <taxon>Hibiscus</taxon>
    </lineage>
</organism>
<evidence type="ECO:0000256" key="3">
    <source>
        <dbReference type="ARBA" id="ARBA00023163"/>
    </source>
</evidence>
<dbReference type="Gene3D" id="2.170.150.80">
    <property type="entry name" value="NAC domain"/>
    <property type="match status" value="1"/>
</dbReference>
<sequence>MALGVSAAQLGVFKTPPFWVFEPKPSVFVVVKLKVAFLKMEKLSFVKNGVLRLPPGFRFHPTDEELVVQYLRRKVLAWPLPASIIPEVDVCKADPWDLPGDLEQERYFFSTREAKYPNTNRSNRATVSGYWKATGPDKQIVTSRGNQVVGVKKTLVFYRGKAPNGSRTDWIMHEYRVVRTETAACNVSPHKKNQTQVNSRSSAQTNAAPMENWVLCRIFLKKRSDKNDGEGLQQSCNNRKVGKLKTTSRPVFYDFLTKDRTDLKLVDSASSSVSSGITQVSSNDTDDREESSCCNSSPYFRRKP</sequence>
<name>A0ABR2ESB3_9ROSI</name>
<accession>A0ABR2ESB3</accession>
<keyword evidence="4" id="KW-0539">Nucleus</keyword>
<keyword evidence="3" id="KW-0804">Transcription</keyword>
<evidence type="ECO:0000256" key="2">
    <source>
        <dbReference type="ARBA" id="ARBA00023125"/>
    </source>
</evidence>
<evidence type="ECO:0000256" key="5">
    <source>
        <dbReference type="SAM" id="MobiDB-lite"/>
    </source>
</evidence>
<dbReference type="SUPFAM" id="SSF101941">
    <property type="entry name" value="NAC domain"/>
    <property type="match status" value="1"/>
</dbReference>
<dbReference type="Proteomes" id="UP001472677">
    <property type="component" value="Unassembled WGS sequence"/>
</dbReference>
<feature type="region of interest" description="Disordered" evidence="5">
    <location>
        <begin position="267"/>
        <end position="304"/>
    </location>
</feature>
<feature type="domain" description="NAC" evidence="6">
    <location>
        <begin position="53"/>
        <end position="221"/>
    </location>
</feature>
<dbReference type="InterPro" id="IPR036093">
    <property type="entry name" value="NAC_dom_sf"/>
</dbReference>
<gene>
    <name evidence="7" type="ORF">V6N12_036149</name>
</gene>
<evidence type="ECO:0000313" key="8">
    <source>
        <dbReference type="Proteomes" id="UP001472677"/>
    </source>
</evidence>
<feature type="compositionally biased region" description="Low complexity" evidence="5">
    <location>
        <begin position="267"/>
        <end position="282"/>
    </location>
</feature>
<dbReference type="PANTHER" id="PTHR31744">
    <property type="entry name" value="PROTEIN CUP-SHAPED COTYLEDON 2-RELATED"/>
    <property type="match status" value="1"/>
</dbReference>
<dbReference type="InterPro" id="IPR003441">
    <property type="entry name" value="NAC-dom"/>
</dbReference>
<evidence type="ECO:0000256" key="1">
    <source>
        <dbReference type="ARBA" id="ARBA00023015"/>
    </source>
</evidence>
<keyword evidence="1" id="KW-0805">Transcription regulation</keyword>
<dbReference type="PROSITE" id="PS51005">
    <property type="entry name" value="NAC"/>
    <property type="match status" value="1"/>
</dbReference>